<evidence type="ECO:0000313" key="3">
    <source>
        <dbReference type="Proteomes" id="UP000199301"/>
    </source>
</evidence>
<feature type="domain" description="SnoaL-like" evidence="1">
    <location>
        <begin position="7"/>
        <end position="128"/>
    </location>
</feature>
<keyword evidence="3" id="KW-1185">Reference proteome</keyword>
<reference evidence="3" key="1">
    <citation type="submission" date="2016-10" db="EMBL/GenBank/DDBJ databases">
        <authorList>
            <person name="Varghese N."/>
            <person name="Submissions S."/>
        </authorList>
    </citation>
    <scope>NUCLEOTIDE SEQUENCE [LARGE SCALE GENOMIC DNA]</scope>
    <source>
        <strain evidence="3">DSM 45459</strain>
    </source>
</reference>
<evidence type="ECO:0000259" key="1">
    <source>
        <dbReference type="Pfam" id="PF13474"/>
    </source>
</evidence>
<organism evidence="2 3">
    <name type="scientific">Actinopolyspora saharensis</name>
    <dbReference type="NCBI Taxonomy" id="995062"/>
    <lineage>
        <taxon>Bacteria</taxon>
        <taxon>Bacillati</taxon>
        <taxon>Actinomycetota</taxon>
        <taxon>Actinomycetes</taxon>
        <taxon>Actinopolysporales</taxon>
        <taxon>Actinopolysporaceae</taxon>
        <taxon>Actinopolyspora</taxon>
    </lineage>
</organism>
<evidence type="ECO:0000313" key="2">
    <source>
        <dbReference type="EMBL" id="SDQ78289.1"/>
    </source>
</evidence>
<dbReference type="AlphaFoldDB" id="A0A1H1DPT1"/>
<dbReference type="EMBL" id="FNKO01000002">
    <property type="protein sequence ID" value="SDQ78289.1"/>
    <property type="molecule type" value="Genomic_DNA"/>
</dbReference>
<dbReference type="InterPro" id="IPR037401">
    <property type="entry name" value="SnoaL-like"/>
</dbReference>
<dbReference type="RefSeq" id="WP_175455072.1">
    <property type="nucleotide sequence ID" value="NZ_FNKO01000002.1"/>
</dbReference>
<proteinExistence type="predicted"/>
<dbReference type="STRING" id="995062.SAMN04489718_2171"/>
<sequence length="131" mass="14987">MDELTKLVERLREGFAAADPEILAELWAGDEDGLVYLAGERARPLRTRDEIARYYRQALDPVGSVDTAEVTDQLVEAGEEWGRAFFRFRFAGRDEASGERFDVDVRISIFAQIRDDRWVLVHYHESSPGPL</sequence>
<dbReference type="Proteomes" id="UP000199301">
    <property type="component" value="Unassembled WGS sequence"/>
</dbReference>
<gene>
    <name evidence="2" type="ORF">SAMN04489718_2171</name>
</gene>
<dbReference type="InterPro" id="IPR032710">
    <property type="entry name" value="NTF2-like_dom_sf"/>
</dbReference>
<dbReference type="SUPFAM" id="SSF54427">
    <property type="entry name" value="NTF2-like"/>
    <property type="match status" value="1"/>
</dbReference>
<dbReference type="Pfam" id="PF13474">
    <property type="entry name" value="SnoaL_3"/>
    <property type="match status" value="1"/>
</dbReference>
<name>A0A1H1DPT1_9ACTN</name>
<accession>A0A1H1DPT1</accession>
<dbReference type="Gene3D" id="3.10.450.50">
    <property type="match status" value="1"/>
</dbReference>
<protein>
    <recommendedName>
        <fullName evidence="1">SnoaL-like domain-containing protein</fullName>
    </recommendedName>
</protein>